<keyword evidence="5" id="KW-0460">Magnesium</keyword>
<dbReference type="PROSITE" id="PS00629">
    <property type="entry name" value="IMP_1"/>
    <property type="match status" value="1"/>
</dbReference>
<dbReference type="PROSITE" id="PS00630">
    <property type="entry name" value="IMP_2"/>
    <property type="match status" value="1"/>
</dbReference>
<evidence type="ECO:0000256" key="2">
    <source>
        <dbReference type="ARBA" id="ARBA00013106"/>
    </source>
</evidence>
<dbReference type="CDD" id="cd01637">
    <property type="entry name" value="IMPase_like"/>
    <property type="match status" value="1"/>
</dbReference>
<protein>
    <recommendedName>
        <fullName evidence="2">inositol-phosphate phosphatase</fullName>
        <ecNumber evidence="2">3.1.3.25</ecNumber>
    </recommendedName>
</protein>
<dbReference type="EC" id="3.1.3.25" evidence="2"/>
<comment type="caution">
    <text evidence="6">The sequence shown here is derived from an EMBL/GenBank/DDBJ whole genome shotgun (WGS) entry which is preliminary data.</text>
</comment>
<gene>
    <name evidence="6" type="ORF">J2S06_001895</name>
</gene>
<dbReference type="SUPFAM" id="SSF56655">
    <property type="entry name" value="Carbohydrate phosphatase"/>
    <property type="match status" value="1"/>
</dbReference>
<evidence type="ECO:0000256" key="1">
    <source>
        <dbReference type="ARBA" id="ARBA00001033"/>
    </source>
</evidence>
<comment type="catalytic activity">
    <reaction evidence="1">
        <text>a myo-inositol phosphate + H2O = myo-inositol + phosphate</text>
        <dbReference type="Rhea" id="RHEA:24056"/>
        <dbReference type="ChEBI" id="CHEBI:15377"/>
        <dbReference type="ChEBI" id="CHEBI:17268"/>
        <dbReference type="ChEBI" id="CHEBI:43474"/>
        <dbReference type="ChEBI" id="CHEBI:84139"/>
        <dbReference type="EC" id="3.1.3.25"/>
    </reaction>
</comment>
<dbReference type="Gene3D" id="3.30.540.10">
    <property type="entry name" value="Fructose-1,6-Bisphosphatase, subunit A, domain 1"/>
    <property type="match status" value="1"/>
</dbReference>
<evidence type="ECO:0000313" key="7">
    <source>
        <dbReference type="Proteomes" id="UP001225646"/>
    </source>
</evidence>
<dbReference type="InterPro" id="IPR000760">
    <property type="entry name" value="Inositol_monophosphatase-like"/>
</dbReference>
<proteinExistence type="predicted"/>
<keyword evidence="7" id="KW-1185">Reference proteome</keyword>
<keyword evidence="3" id="KW-0479">Metal-binding</keyword>
<evidence type="ECO:0000256" key="4">
    <source>
        <dbReference type="ARBA" id="ARBA00022801"/>
    </source>
</evidence>
<reference evidence="6 7" key="1">
    <citation type="submission" date="2023-07" db="EMBL/GenBank/DDBJ databases">
        <title>Genomic Encyclopedia of Type Strains, Phase IV (KMG-IV): sequencing the most valuable type-strain genomes for metagenomic binning, comparative biology and taxonomic classification.</title>
        <authorList>
            <person name="Goeker M."/>
        </authorList>
    </citation>
    <scope>NUCLEOTIDE SEQUENCE [LARGE SCALE GENOMIC DNA]</scope>
    <source>
        <strain evidence="6 7">DSM 19092</strain>
    </source>
</reference>
<dbReference type="PRINTS" id="PR00377">
    <property type="entry name" value="IMPHPHTASES"/>
</dbReference>
<evidence type="ECO:0000313" key="6">
    <source>
        <dbReference type="EMBL" id="MDQ0162818.1"/>
    </source>
</evidence>
<dbReference type="PANTHER" id="PTHR20854:SF4">
    <property type="entry name" value="INOSITOL-1-MONOPHOSPHATASE-RELATED"/>
    <property type="match status" value="1"/>
</dbReference>
<sequence length="267" mass="29842">MMNWHEIDRQAKEWVKEAGEKIKASFDKSLSIQTKSNPNDLVTNIDREVEEYFFDNIAQTFPDHHILGEEGSGHELNTLDGIVWIIDPIDGTMNFVHQKRNFCISVGVYENGIGKIGLIYDVVHNELYHAIKGNGAYMNDMRLPKLPDVKLEESILAINATWVTENKRIDPSVLTPLVKRVRGTRSFGSAALEFAYVATKRLDGYITMRLAPWDIAAGVVIVDEVGGITTTLDGNPIDLLNKSSILVANPSIHAKIVNDYIKGKYSS</sequence>
<keyword evidence="4 6" id="KW-0378">Hydrolase</keyword>
<dbReference type="Pfam" id="PF00459">
    <property type="entry name" value="Inositol_P"/>
    <property type="match status" value="1"/>
</dbReference>
<name>A0ABT9VPA6_9BACI</name>
<dbReference type="PANTHER" id="PTHR20854">
    <property type="entry name" value="INOSITOL MONOPHOSPHATASE"/>
    <property type="match status" value="1"/>
</dbReference>
<dbReference type="InterPro" id="IPR020583">
    <property type="entry name" value="Inositol_monoP_metal-BS"/>
</dbReference>
<dbReference type="Proteomes" id="UP001225646">
    <property type="component" value="Unassembled WGS sequence"/>
</dbReference>
<evidence type="ECO:0000256" key="3">
    <source>
        <dbReference type="ARBA" id="ARBA00022723"/>
    </source>
</evidence>
<dbReference type="Gene3D" id="3.40.190.80">
    <property type="match status" value="1"/>
</dbReference>
<organism evidence="6 7">
    <name type="scientific">Aeribacillus alveayuensis</name>
    <dbReference type="NCBI Taxonomy" id="279215"/>
    <lineage>
        <taxon>Bacteria</taxon>
        <taxon>Bacillati</taxon>
        <taxon>Bacillota</taxon>
        <taxon>Bacilli</taxon>
        <taxon>Bacillales</taxon>
        <taxon>Bacillaceae</taxon>
        <taxon>Aeribacillus</taxon>
    </lineage>
</organism>
<dbReference type="GO" id="GO:0052834">
    <property type="term" value="F:inositol monophosphate phosphatase activity"/>
    <property type="evidence" value="ECO:0007669"/>
    <property type="project" value="UniProtKB-EC"/>
</dbReference>
<dbReference type="RefSeq" id="WP_044747261.1">
    <property type="nucleotide sequence ID" value="NZ_JAUSTR010000006.1"/>
</dbReference>
<dbReference type="EMBL" id="JAUSTR010000006">
    <property type="protein sequence ID" value="MDQ0162818.1"/>
    <property type="molecule type" value="Genomic_DNA"/>
</dbReference>
<dbReference type="InterPro" id="IPR020550">
    <property type="entry name" value="Inositol_monophosphatase_CS"/>
</dbReference>
<evidence type="ECO:0000256" key="5">
    <source>
        <dbReference type="ARBA" id="ARBA00022842"/>
    </source>
</evidence>
<accession>A0ABT9VPA6</accession>